<evidence type="ECO:0000259" key="10">
    <source>
        <dbReference type="PROSITE" id="PS51405"/>
    </source>
</evidence>
<dbReference type="AlphaFoldDB" id="A0A5C3Q5W3"/>
<feature type="region of interest" description="Disordered" evidence="8">
    <location>
        <begin position="43"/>
        <end position="64"/>
    </location>
</feature>
<feature type="signal peptide" evidence="9">
    <location>
        <begin position="1"/>
        <end position="20"/>
    </location>
</feature>
<keyword evidence="6" id="KW-0408">Iron</keyword>
<dbReference type="Proteomes" id="UP000305067">
    <property type="component" value="Unassembled WGS sequence"/>
</dbReference>
<accession>A0A5C3Q5W3</accession>
<proteinExistence type="inferred from homology"/>
<dbReference type="PANTHER" id="PTHR33577:SF16">
    <property type="entry name" value="HEME HALOPEROXIDASE FAMILY PROFILE DOMAIN-CONTAINING PROTEIN"/>
    <property type="match status" value="1"/>
</dbReference>
<gene>
    <name evidence="11" type="ORF">BDV98DRAFT_632378</name>
</gene>
<keyword evidence="9" id="KW-0732">Signal</keyword>
<evidence type="ECO:0000256" key="6">
    <source>
        <dbReference type="ARBA" id="ARBA00023004"/>
    </source>
</evidence>
<protein>
    <submittedName>
        <fullName evidence="11">Chloroperoxidase</fullName>
    </submittedName>
</protein>
<keyword evidence="3" id="KW-0349">Heme</keyword>
<dbReference type="EMBL" id="ML178847">
    <property type="protein sequence ID" value="TFK97485.1"/>
    <property type="molecule type" value="Genomic_DNA"/>
</dbReference>
<keyword evidence="12" id="KW-1185">Reference proteome</keyword>
<keyword evidence="4" id="KW-0479">Metal-binding</keyword>
<sequence length="367" mass="40811">MFRQLYLSVLLACLLTPSLAFPSYGGHDNKGVKVKFPEPQQYTGPMKIPDRHHPYKAPGPNDKRGPCPALNTLANHGYLPRNGIASAGEIVQASGEAFNLGYNFSVAVSSLAVLSCGNILLDKVSIGGEHRLVPALPGKIDGTPGGLSKHGRFEGDVSMTRLDAVHGDPAVFQPEMYKDLLKFVDQYGDGDIVTPEVFAEYRFKIYNDRLNDNPVLTWHQGRLGFSYGEAGFILNLFRNSETGNLTRQDMTQFFVEERFPENWYRKETPFEFDDIRMAVDALEESHPVRPGKKDVNGMYVVDTPETSPFLGTVCGTYYDLLVPNIAGVLLETKGQLKKNVDTYLDGMFQLFEPYGCPRLYPEGPAEL</sequence>
<keyword evidence="5" id="KW-0560">Oxidoreductase</keyword>
<dbReference type="InterPro" id="IPR000028">
    <property type="entry name" value="Chloroperoxidase"/>
</dbReference>
<dbReference type="GO" id="GO:0004601">
    <property type="term" value="F:peroxidase activity"/>
    <property type="evidence" value="ECO:0007669"/>
    <property type="project" value="UniProtKB-KW"/>
</dbReference>
<dbReference type="InterPro" id="IPR036851">
    <property type="entry name" value="Chloroperoxidase-like_sf"/>
</dbReference>
<dbReference type="OrthoDB" id="2542103at2759"/>
<dbReference type="Gene3D" id="1.10.489.10">
    <property type="entry name" value="Chloroperoxidase-like"/>
    <property type="match status" value="1"/>
</dbReference>
<evidence type="ECO:0000256" key="7">
    <source>
        <dbReference type="ARBA" id="ARBA00025795"/>
    </source>
</evidence>
<keyword evidence="2 11" id="KW-0575">Peroxidase</keyword>
<dbReference type="Pfam" id="PF01328">
    <property type="entry name" value="Peroxidase_2"/>
    <property type="match status" value="1"/>
</dbReference>
<dbReference type="GO" id="GO:0046872">
    <property type="term" value="F:metal ion binding"/>
    <property type="evidence" value="ECO:0007669"/>
    <property type="project" value="UniProtKB-KW"/>
</dbReference>
<evidence type="ECO:0000313" key="11">
    <source>
        <dbReference type="EMBL" id="TFK97485.1"/>
    </source>
</evidence>
<evidence type="ECO:0000256" key="1">
    <source>
        <dbReference type="ARBA" id="ARBA00001970"/>
    </source>
</evidence>
<evidence type="ECO:0000256" key="5">
    <source>
        <dbReference type="ARBA" id="ARBA00023002"/>
    </source>
</evidence>
<evidence type="ECO:0000313" key="12">
    <source>
        <dbReference type="Proteomes" id="UP000305067"/>
    </source>
</evidence>
<dbReference type="PROSITE" id="PS51405">
    <property type="entry name" value="HEME_HALOPEROXIDASE"/>
    <property type="match status" value="1"/>
</dbReference>
<organism evidence="11 12">
    <name type="scientific">Pterulicium gracile</name>
    <dbReference type="NCBI Taxonomy" id="1884261"/>
    <lineage>
        <taxon>Eukaryota</taxon>
        <taxon>Fungi</taxon>
        <taxon>Dikarya</taxon>
        <taxon>Basidiomycota</taxon>
        <taxon>Agaricomycotina</taxon>
        <taxon>Agaricomycetes</taxon>
        <taxon>Agaricomycetidae</taxon>
        <taxon>Agaricales</taxon>
        <taxon>Pleurotineae</taxon>
        <taxon>Pterulaceae</taxon>
        <taxon>Pterulicium</taxon>
    </lineage>
</organism>
<evidence type="ECO:0000256" key="2">
    <source>
        <dbReference type="ARBA" id="ARBA00022559"/>
    </source>
</evidence>
<comment type="cofactor">
    <cofactor evidence="1">
        <name>heme b</name>
        <dbReference type="ChEBI" id="CHEBI:60344"/>
    </cofactor>
</comment>
<dbReference type="SUPFAM" id="SSF47571">
    <property type="entry name" value="Cloroperoxidase"/>
    <property type="match status" value="1"/>
</dbReference>
<comment type="similarity">
    <text evidence="7">Belongs to the chloroperoxidase family.</text>
</comment>
<evidence type="ECO:0000256" key="4">
    <source>
        <dbReference type="ARBA" id="ARBA00022723"/>
    </source>
</evidence>
<feature type="chain" id="PRO_5023085189" evidence="9">
    <location>
        <begin position="21"/>
        <end position="367"/>
    </location>
</feature>
<name>A0A5C3Q5W3_9AGAR</name>
<reference evidence="11 12" key="1">
    <citation type="journal article" date="2019" name="Nat. Ecol. Evol.">
        <title>Megaphylogeny resolves global patterns of mushroom evolution.</title>
        <authorList>
            <person name="Varga T."/>
            <person name="Krizsan K."/>
            <person name="Foldi C."/>
            <person name="Dima B."/>
            <person name="Sanchez-Garcia M."/>
            <person name="Sanchez-Ramirez S."/>
            <person name="Szollosi G.J."/>
            <person name="Szarkandi J.G."/>
            <person name="Papp V."/>
            <person name="Albert L."/>
            <person name="Andreopoulos W."/>
            <person name="Angelini C."/>
            <person name="Antonin V."/>
            <person name="Barry K.W."/>
            <person name="Bougher N.L."/>
            <person name="Buchanan P."/>
            <person name="Buyck B."/>
            <person name="Bense V."/>
            <person name="Catcheside P."/>
            <person name="Chovatia M."/>
            <person name="Cooper J."/>
            <person name="Damon W."/>
            <person name="Desjardin D."/>
            <person name="Finy P."/>
            <person name="Geml J."/>
            <person name="Haridas S."/>
            <person name="Hughes K."/>
            <person name="Justo A."/>
            <person name="Karasinski D."/>
            <person name="Kautmanova I."/>
            <person name="Kiss B."/>
            <person name="Kocsube S."/>
            <person name="Kotiranta H."/>
            <person name="LaButti K.M."/>
            <person name="Lechner B.E."/>
            <person name="Liimatainen K."/>
            <person name="Lipzen A."/>
            <person name="Lukacs Z."/>
            <person name="Mihaltcheva S."/>
            <person name="Morgado L.N."/>
            <person name="Niskanen T."/>
            <person name="Noordeloos M.E."/>
            <person name="Ohm R.A."/>
            <person name="Ortiz-Santana B."/>
            <person name="Ovrebo C."/>
            <person name="Racz N."/>
            <person name="Riley R."/>
            <person name="Savchenko A."/>
            <person name="Shiryaev A."/>
            <person name="Soop K."/>
            <person name="Spirin V."/>
            <person name="Szebenyi C."/>
            <person name="Tomsovsky M."/>
            <person name="Tulloss R.E."/>
            <person name="Uehling J."/>
            <person name="Grigoriev I.V."/>
            <person name="Vagvolgyi C."/>
            <person name="Papp T."/>
            <person name="Martin F.M."/>
            <person name="Miettinen O."/>
            <person name="Hibbett D.S."/>
            <person name="Nagy L.G."/>
        </authorList>
    </citation>
    <scope>NUCLEOTIDE SEQUENCE [LARGE SCALE GENOMIC DNA]</scope>
    <source>
        <strain evidence="11 12">CBS 309.79</strain>
    </source>
</reference>
<evidence type="ECO:0000256" key="3">
    <source>
        <dbReference type="ARBA" id="ARBA00022617"/>
    </source>
</evidence>
<evidence type="ECO:0000256" key="8">
    <source>
        <dbReference type="SAM" id="MobiDB-lite"/>
    </source>
</evidence>
<dbReference type="PANTHER" id="PTHR33577">
    <property type="entry name" value="STERIGMATOCYSTIN BIOSYNTHESIS PEROXIDASE STCC-RELATED"/>
    <property type="match status" value="1"/>
</dbReference>
<evidence type="ECO:0000256" key="9">
    <source>
        <dbReference type="SAM" id="SignalP"/>
    </source>
</evidence>
<feature type="domain" description="Heme haloperoxidase family profile" evidence="10">
    <location>
        <begin position="51"/>
        <end position="277"/>
    </location>
</feature>